<evidence type="ECO:0000256" key="1">
    <source>
        <dbReference type="SAM" id="MobiDB-lite"/>
    </source>
</evidence>
<evidence type="ECO:0000313" key="3">
    <source>
        <dbReference type="EMBL" id="RSH88136.1"/>
    </source>
</evidence>
<name>A0A427YAN5_9TREE</name>
<reference evidence="3 4" key="1">
    <citation type="submission" date="2018-11" db="EMBL/GenBank/DDBJ databases">
        <title>Genome sequence of Apiotrichum porosum DSM 27194.</title>
        <authorList>
            <person name="Aliyu H."/>
            <person name="Gorte O."/>
            <person name="Ochsenreither K."/>
        </authorList>
    </citation>
    <scope>NUCLEOTIDE SEQUENCE [LARGE SCALE GENOMIC DNA]</scope>
    <source>
        <strain evidence="3 4">DSM 27194</strain>
    </source>
</reference>
<evidence type="ECO:0000256" key="2">
    <source>
        <dbReference type="SAM" id="SignalP"/>
    </source>
</evidence>
<dbReference type="AlphaFoldDB" id="A0A427YAN5"/>
<organism evidence="3 4">
    <name type="scientific">Apiotrichum porosum</name>
    <dbReference type="NCBI Taxonomy" id="105984"/>
    <lineage>
        <taxon>Eukaryota</taxon>
        <taxon>Fungi</taxon>
        <taxon>Dikarya</taxon>
        <taxon>Basidiomycota</taxon>
        <taxon>Agaricomycotina</taxon>
        <taxon>Tremellomycetes</taxon>
        <taxon>Trichosporonales</taxon>
        <taxon>Trichosporonaceae</taxon>
        <taxon>Apiotrichum</taxon>
    </lineage>
</organism>
<feature type="chain" id="PRO_5019443964" evidence="2">
    <location>
        <begin position="24"/>
        <end position="201"/>
    </location>
</feature>
<dbReference type="GeneID" id="39585206"/>
<feature type="region of interest" description="Disordered" evidence="1">
    <location>
        <begin position="179"/>
        <end position="201"/>
    </location>
</feature>
<gene>
    <name evidence="3" type="ORF">EHS24_000663</name>
</gene>
<keyword evidence="2" id="KW-0732">Signal</keyword>
<evidence type="ECO:0000313" key="4">
    <source>
        <dbReference type="Proteomes" id="UP000279236"/>
    </source>
</evidence>
<comment type="caution">
    <text evidence="3">The sequence shown here is derived from an EMBL/GenBank/DDBJ whole genome shotgun (WGS) entry which is preliminary data.</text>
</comment>
<keyword evidence="4" id="KW-1185">Reference proteome</keyword>
<accession>A0A427YAN5</accession>
<feature type="signal peptide" evidence="2">
    <location>
        <begin position="1"/>
        <end position="23"/>
    </location>
</feature>
<dbReference type="Proteomes" id="UP000279236">
    <property type="component" value="Unassembled WGS sequence"/>
</dbReference>
<sequence length="201" mass="21359">MSPNSPHVTAFLFLLLLPRQTSGAILDHGSGADRPQLPGAAAAAPQALANLAHDPALVNLLLAHLSPAQDDERDTRETPVTEVANLGFEPGSVFAELSSARRPPPGQIRDIVPTSVTEVTTLTAALADANDRAALLRLRDAHECQLGPGVVALLVALLGRRTFSIVARRGAGLMLTETRHRRSLPPRGSQEQPRWRGALPP</sequence>
<proteinExistence type="predicted"/>
<protein>
    <submittedName>
        <fullName evidence="3">Uncharacterized protein</fullName>
    </submittedName>
</protein>
<dbReference type="EMBL" id="RSCE01000001">
    <property type="protein sequence ID" value="RSH88136.1"/>
    <property type="molecule type" value="Genomic_DNA"/>
</dbReference>
<dbReference type="RefSeq" id="XP_028480344.1">
    <property type="nucleotide sequence ID" value="XM_028616487.1"/>
</dbReference>